<dbReference type="InParanoid" id="A0A0C3HUY7"/>
<keyword evidence="2" id="KW-1185">Reference proteome</keyword>
<reference evidence="2" key="2">
    <citation type="submission" date="2015-01" db="EMBL/GenBank/DDBJ databases">
        <title>Evolutionary Origins and Diversification of the Mycorrhizal Mutualists.</title>
        <authorList>
            <consortium name="DOE Joint Genome Institute"/>
            <consortium name="Mycorrhizal Genomics Consortium"/>
            <person name="Kohler A."/>
            <person name="Kuo A."/>
            <person name="Nagy L.G."/>
            <person name="Floudas D."/>
            <person name="Copeland A."/>
            <person name="Barry K.W."/>
            <person name="Cichocki N."/>
            <person name="Veneault-Fourrey C."/>
            <person name="LaButti K."/>
            <person name="Lindquist E.A."/>
            <person name="Lipzen A."/>
            <person name="Lundell T."/>
            <person name="Morin E."/>
            <person name="Murat C."/>
            <person name="Riley R."/>
            <person name="Ohm R."/>
            <person name="Sun H."/>
            <person name="Tunlid A."/>
            <person name="Henrissat B."/>
            <person name="Grigoriev I.V."/>
            <person name="Hibbett D.S."/>
            <person name="Martin F."/>
        </authorList>
    </citation>
    <scope>NUCLEOTIDE SEQUENCE [LARGE SCALE GENOMIC DNA]</scope>
    <source>
        <strain evidence="2">Zn</strain>
    </source>
</reference>
<dbReference type="Proteomes" id="UP000054321">
    <property type="component" value="Unassembled WGS sequence"/>
</dbReference>
<organism evidence="1 2">
    <name type="scientific">Oidiodendron maius (strain Zn)</name>
    <dbReference type="NCBI Taxonomy" id="913774"/>
    <lineage>
        <taxon>Eukaryota</taxon>
        <taxon>Fungi</taxon>
        <taxon>Dikarya</taxon>
        <taxon>Ascomycota</taxon>
        <taxon>Pezizomycotina</taxon>
        <taxon>Leotiomycetes</taxon>
        <taxon>Leotiomycetes incertae sedis</taxon>
        <taxon>Myxotrichaceae</taxon>
        <taxon>Oidiodendron</taxon>
    </lineage>
</organism>
<sequence>MKRPKTIEGLSQEDLHKLAHLLSLTTDTLSQEEWLRNQAQYISTLSPTLQKCPSLLSRLTTSLPLHPERAYLCTAHRALNPYLIRHIFLLICAESTIHLTRLVKKQSLSTRISEFIDRLHCINTLWMTAGLYHLAFGEIPTGSASKERIASGCEACILAAVGGDRYILSDLHASLIGRKKKRRPVAELLTLVEAWIDRMARAEEVYAQSEALGAEILRCRREMQKARRKAKTSASGESMRGMALMVEGLSKKERDVNDEHDLEGSIIDFYSNFLSSTILLPKSISVEEIHPAFRSSIVVPPAAEAIRKDLFRRSWQTTYSESIYSNSTGVWNDAKLRESFLEPNWKSSDEYAEEYKQLFVVGVKDDKEVIIVEANKDA</sequence>
<evidence type="ECO:0000313" key="1">
    <source>
        <dbReference type="EMBL" id="KIN06047.1"/>
    </source>
</evidence>
<dbReference type="EMBL" id="KN832871">
    <property type="protein sequence ID" value="KIN06047.1"/>
    <property type="molecule type" value="Genomic_DNA"/>
</dbReference>
<accession>A0A0C3HUY7</accession>
<name>A0A0C3HUY7_OIDMZ</name>
<proteinExistence type="predicted"/>
<evidence type="ECO:0000313" key="2">
    <source>
        <dbReference type="Proteomes" id="UP000054321"/>
    </source>
</evidence>
<gene>
    <name evidence="1" type="ORF">OIDMADRAFT_49543</name>
</gene>
<dbReference type="OrthoDB" id="3786931at2759"/>
<dbReference type="HOGENOM" id="CLU_731776_0_0_1"/>
<dbReference type="STRING" id="913774.A0A0C3HUY7"/>
<dbReference type="AlphaFoldDB" id="A0A0C3HUY7"/>
<reference evidence="1 2" key="1">
    <citation type="submission" date="2014-04" db="EMBL/GenBank/DDBJ databases">
        <authorList>
            <consortium name="DOE Joint Genome Institute"/>
            <person name="Kuo A."/>
            <person name="Martino E."/>
            <person name="Perotto S."/>
            <person name="Kohler A."/>
            <person name="Nagy L.G."/>
            <person name="Floudas D."/>
            <person name="Copeland A."/>
            <person name="Barry K.W."/>
            <person name="Cichocki N."/>
            <person name="Veneault-Fourrey C."/>
            <person name="LaButti K."/>
            <person name="Lindquist E.A."/>
            <person name="Lipzen A."/>
            <person name="Lundell T."/>
            <person name="Morin E."/>
            <person name="Murat C."/>
            <person name="Sun H."/>
            <person name="Tunlid A."/>
            <person name="Henrissat B."/>
            <person name="Grigoriev I.V."/>
            <person name="Hibbett D.S."/>
            <person name="Martin F."/>
            <person name="Nordberg H.P."/>
            <person name="Cantor M.N."/>
            <person name="Hua S.X."/>
        </authorList>
    </citation>
    <scope>NUCLEOTIDE SEQUENCE [LARGE SCALE GENOMIC DNA]</scope>
    <source>
        <strain evidence="1 2">Zn</strain>
    </source>
</reference>
<protein>
    <submittedName>
        <fullName evidence="1">Uncharacterized protein</fullName>
    </submittedName>
</protein>